<gene>
    <name evidence="3" type="ORF">SP6_18_00010</name>
</gene>
<dbReference type="Proteomes" id="UP000032025">
    <property type="component" value="Unassembled WGS sequence"/>
</dbReference>
<dbReference type="EMBL" id="BBJS01000018">
    <property type="protein sequence ID" value="GAN13436.1"/>
    <property type="molecule type" value="Genomic_DNA"/>
</dbReference>
<reference evidence="3 4" key="1">
    <citation type="submission" date="2014-08" db="EMBL/GenBank/DDBJ databases">
        <title>Whole genome shotgun sequence of Sphingomonas paucimobilis NBRC 13935.</title>
        <authorList>
            <person name="Hosoyama A."/>
            <person name="Hashimoto M."/>
            <person name="Hosoyama Y."/>
            <person name="Noguchi M."/>
            <person name="Uohara A."/>
            <person name="Ohji S."/>
            <person name="Katano-Makiyama Y."/>
            <person name="Ichikawa N."/>
            <person name="Kimura A."/>
            <person name="Yamazoe A."/>
            <person name="Fujita N."/>
        </authorList>
    </citation>
    <scope>NUCLEOTIDE SEQUENCE [LARGE SCALE GENOMIC DNA]</scope>
    <source>
        <strain evidence="3 4">NBRC 13935</strain>
    </source>
</reference>
<dbReference type="AlphaFoldDB" id="A0A0C9MRR3"/>
<evidence type="ECO:0000313" key="4">
    <source>
        <dbReference type="Proteomes" id="UP000032025"/>
    </source>
</evidence>
<accession>A0A0C9MRR3</accession>
<dbReference type="Pfam" id="PF17289">
    <property type="entry name" value="Terminase_6C"/>
    <property type="match status" value="1"/>
</dbReference>
<feature type="domain" description="Terminase large subunit gp17-like C-terminal" evidence="2">
    <location>
        <begin position="274"/>
        <end position="421"/>
    </location>
</feature>
<dbReference type="Pfam" id="PF03237">
    <property type="entry name" value="Terminase_6N"/>
    <property type="match status" value="1"/>
</dbReference>
<dbReference type="InterPro" id="IPR027417">
    <property type="entry name" value="P-loop_NTPase"/>
</dbReference>
<dbReference type="Gene3D" id="3.30.420.240">
    <property type="match status" value="1"/>
</dbReference>
<name>A0A0C9MRR3_SPHPI</name>
<comment type="caution">
    <text evidence="3">The sequence shown here is derived from an EMBL/GenBank/DDBJ whole genome shotgun (WGS) entry which is preliminary data.</text>
</comment>
<evidence type="ECO:0000256" key="1">
    <source>
        <dbReference type="ARBA" id="ARBA00022612"/>
    </source>
</evidence>
<evidence type="ECO:0000313" key="3">
    <source>
        <dbReference type="EMBL" id="GAN13436.1"/>
    </source>
</evidence>
<protein>
    <submittedName>
        <fullName evidence="3">DNA, contig: SP618</fullName>
    </submittedName>
</protein>
<keyword evidence="4" id="KW-1185">Reference proteome</keyword>
<sequence>MAGQDAATRLATLAMLEPCAREQALAALTAAQKRELVERWELWAHDGQVAPPGDWRVWLIRAGRGFGKTRAGAEWVSALARDNPGARIALMGATLRDVERVMVRGESGLLAVARKGEAPKWIGSLGQVHFTSGAIGFAYSAAAPEALRGPQHHAAWCDELGKWKGEAGWDNLMMTLRLGEHPRVLVTTTPRATPLMRKVMALPDCVETIGRTSDNAHLPDSFQDAMLSQYGDTRLGRQELDGEMVDDREGALWTRALLDRQRVKTVPALDRVVVGVDPPATSSGDACGIVAVGLGRDGHGYVLEDASEAGLSPEGWAARVAGCARRNRADRVVAERNQGGDMVESVLRLADPTLPVHLVYASIGKAARAEPVSFLYAQGRVWHARGFPALEDELCGLGVAGAYDGPGHSPDRADALVWALTELMLSGRGPPGIRNL</sequence>
<dbReference type="InterPro" id="IPR035421">
    <property type="entry name" value="Terminase_6C"/>
</dbReference>
<dbReference type="Gene3D" id="3.40.50.300">
    <property type="entry name" value="P-loop containing nucleotide triphosphate hydrolases"/>
    <property type="match status" value="1"/>
</dbReference>
<keyword evidence="1" id="KW-1188">Viral release from host cell</keyword>
<dbReference type="RefSeq" id="WP_007403879.1">
    <property type="nucleotide sequence ID" value="NZ_BBJS01000018.1"/>
</dbReference>
<organism evidence="3 4">
    <name type="scientific">Sphingomonas paucimobilis NBRC 13935</name>
    <dbReference type="NCBI Taxonomy" id="1219050"/>
    <lineage>
        <taxon>Bacteria</taxon>
        <taxon>Pseudomonadati</taxon>
        <taxon>Pseudomonadota</taxon>
        <taxon>Alphaproteobacteria</taxon>
        <taxon>Sphingomonadales</taxon>
        <taxon>Sphingomonadaceae</taxon>
        <taxon>Sphingomonas</taxon>
    </lineage>
</organism>
<evidence type="ECO:0000259" key="2">
    <source>
        <dbReference type="Pfam" id="PF17289"/>
    </source>
</evidence>
<proteinExistence type="predicted"/>